<protein>
    <submittedName>
        <fullName evidence="1">Uncharacterized protein</fullName>
    </submittedName>
</protein>
<reference evidence="1 2" key="1">
    <citation type="journal article" date="2023" name="G3 (Bethesda)">
        <title>A chromosome-length genome assembly and annotation of blackberry (Rubus argutus, cv. 'Hillquist').</title>
        <authorList>
            <person name="Bruna T."/>
            <person name="Aryal R."/>
            <person name="Dudchenko O."/>
            <person name="Sargent D.J."/>
            <person name="Mead D."/>
            <person name="Buti M."/>
            <person name="Cavallini A."/>
            <person name="Hytonen T."/>
            <person name="Andres J."/>
            <person name="Pham M."/>
            <person name="Weisz D."/>
            <person name="Mascagni F."/>
            <person name="Usai G."/>
            <person name="Natali L."/>
            <person name="Bassil N."/>
            <person name="Fernandez G.E."/>
            <person name="Lomsadze A."/>
            <person name="Armour M."/>
            <person name="Olukolu B."/>
            <person name="Poorten T."/>
            <person name="Britton C."/>
            <person name="Davik J."/>
            <person name="Ashrafi H."/>
            <person name="Aiden E.L."/>
            <person name="Borodovsky M."/>
            <person name="Worthington M."/>
        </authorList>
    </citation>
    <scope>NUCLEOTIDE SEQUENCE [LARGE SCALE GENOMIC DNA]</scope>
    <source>
        <strain evidence="1">PI 553951</strain>
    </source>
</reference>
<dbReference type="PANTHER" id="PTHR47926">
    <property type="entry name" value="PENTATRICOPEPTIDE REPEAT-CONTAINING PROTEIN"/>
    <property type="match status" value="1"/>
</dbReference>
<dbReference type="AlphaFoldDB" id="A0AAW1WXU8"/>
<dbReference type="Proteomes" id="UP001457282">
    <property type="component" value="Unassembled WGS sequence"/>
</dbReference>
<accession>A0AAW1WXU8</accession>
<keyword evidence="2" id="KW-1185">Reference proteome</keyword>
<dbReference type="GO" id="GO:0003723">
    <property type="term" value="F:RNA binding"/>
    <property type="evidence" value="ECO:0007669"/>
    <property type="project" value="InterPro"/>
</dbReference>
<gene>
    <name evidence="1" type="ORF">M0R45_026552</name>
</gene>
<dbReference type="EMBL" id="JBEDUW010000005">
    <property type="protein sequence ID" value="KAK9929453.1"/>
    <property type="molecule type" value="Genomic_DNA"/>
</dbReference>
<evidence type="ECO:0000313" key="1">
    <source>
        <dbReference type="EMBL" id="KAK9929453.1"/>
    </source>
</evidence>
<dbReference type="Gene3D" id="1.25.40.10">
    <property type="entry name" value="Tetratricopeptide repeat domain"/>
    <property type="match status" value="1"/>
</dbReference>
<comment type="caution">
    <text evidence="1">The sequence shown here is derived from an EMBL/GenBank/DDBJ whole genome shotgun (WGS) entry which is preliminary data.</text>
</comment>
<evidence type="ECO:0000313" key="2">
    <source>
        <dbReference type="Proteomes" id="UP001457282"/>
    </source>
</evidence>
<sequence length="112" mass="12630">MPPVTRLERPFGPFVQCLGQGIIPNKLTFPFLLKSCSMVPVLKEGRQAHVDVVKLVLDCDLCYVRLVFDKMEERNVWTWNAMILGLAQHGHAGPVDDGSRSQSFNLLHLLKT</sequence>
<name>A0AAW1WXU8_RUBAR</name>
<dbReference type="InterPro" id="IPR011990">
    <property type="entry name" value="TPR-like_helical_dom_sf"/>
</dbReference>
<dbReference type="GO" id="GO:0009451">
    <property type="term" value="P:RNA modification"/>
    <property type="evidence" value="ECO:0007669"/>
    <property type="project" value="InterPro"/>
</dbReference>
<organism evidence="1 2">
    <name type="scientific">Rubus argutus</name>
    <name type="common">Southern blackberry</name>
    <dbReference type="NCBI Taxonomy" id="59490"/>
    <lineage>
        <taxon>Eukaryota</taxon>
        <taxon>Viridiplantae</taxon>
        <taxon>Streptophyta</taxon>
        <taxon>Embryophyta</taxon>
        <taxon>Tracheophyta</taxon>
        <taxon>Spermatophyta</taxon>
        <taxon>Magnoliopsida</taxon>
        <taxon>eudicotyledons</taxon>
        <taxon>Gunneridae</taxon>
        <taxon>Pentapetalae</taxon>
        <taxon>rosids</taxon>
        <taxon>fabids</taxon>
        <taxon>Rosales</taxon>
        <taxon>Rosaceae</taxon>
        <taxon>Rosoideae</taxon>
        <taxon>Rosoideae incertae sedis</taxon>
        <taxon>Rubus</taxon>
    </lineage>
</organism>
<proteinExistence type="predicted"/>
<dbReference type="InterPro" id="IPR046960">
    <property type="entry name" value="PPR_At4g14850-like_plant"/>
</dbReference>